<evidence type="ECO:0000313" key="1">
    <source>
        <dbReference type="EMBL" id="HDX33594.1"/>
    </source>
</evidence>
<reference evidence="1" key="1">
    <citation type="journal article" date="2020" name="mSystems">
        <title>Genome- and Community-Level Interaction Insights into Carbon Utilization and Element Cycling Functions of Hydrothermarchaeota in Hydrothermal Sediment.</title>
        <authorList>
            <person name="Zhou Z."/>
            <person name="Liu Y."/>
            <person name="Xu W."/>
            <person name="Pan J."/>
            <person name="Luo Z.H."/>
            <person name="Li M."/>
        </authorList>
    </citation>
    <scope>NUCLEOTIDE SEQUENCE [LARGE SCALE GENOMIC DNA]</scope>
    <source>
        <strain evidence="1">SpSt-289</strain>
    </source>
</reference>
<name>A0A7C1FL20_9CHLR</name>
<comment type="caution">
    <text evidence="1">The sequence shown here is derived from an EMBL/GenBank/DDBJ whole genome shotgun (WGS) entry which is preliminary data.</text>
</comment>
<dbReference type="AlphaFoldDB" id="A0A7C1FL20"/>
<protein>
    <submittedName>
        <fullName evidence="1">Uncharacterized protein</fullName>
    </submittedName>
</protein>
<sequence length="371" mass="42863">MSESFERFNLETMSGVFPGVRTRVYQRVRLMPLEAPLNTEATPRQTTRWARILWYEEPPSCVVELEARHRIEKEDTPEGRPIPLLRIPNPDLQRFLLQLQEALAATGWRLMTCGSCMHWRPLHARTEDGLAAGRCIWRKSAEQNAYASASVIQLSAQSMLALDCIHWRPAANPQMDSAAPSPQNETLQNETLQNETLQSGTIAPMRRHAEQESDERWTWLGRLRRWLRRASQPADQPSNRSWEERVVERSGVGAGTEPCFACQGKIANLGALTAETPEGDKQTFSVWRCRICYTYYLNDWIDRWERTESLETEERFYRLTPTEALEILAVIDNVVDAEHPARRRERSAQRNWMAAFIAERPPLSHQIRQGR</sequence>
<organism evidence="1">
    <name type="scientific">Caldilinea aerophila</name>
    <dbReference type="NCBI Taxonomy" id="133453"/>
    <lineage>
        <taxon>Bacteria</taxon>
        <taxon>Bacillati</taxon>
        <taxon>Chloroflexota</taxon>
        <taxon>Caldilineae</taxon>
        <taxon>Caldilineales</taxon>
        <taxon>Caldilineaceae</taxon>
        <taxon>Caldilinea</taxon>
    </lineage>
</organism>
<gene>
    <name evidence="1" type="ORF">ENQ20_19235</name>
</gene>
<accession>A0A7C1FL20</accession>
<dbReference type="EMBL" id="DSMG01000196">
    <property type="protein sequence ID" value="HDX33594.1"/>
    <property type="molecule type" value="Genomic_DNA"/>
</dbReference>
<proteinExistence type="predicted"/>